<name>A0A1I6ZFK4_9BURK</name>
<evidence type="ECO:0000313" key="2">
    <source>
        <dbReference type="Proteomes" id="UP000198844"/>
    </source>
</evidence>
<organism evidence="1 2">
    <name type="scientific">Paraburkholderia aspalathi</name>
    <dbReference type="NCBI Taxonomy" id="1324617"/>
    <lineage>
        <taxon>Bacteria</taxon>
        <taxon>Pseudomonadati</taxon>
        <taxon>Pseudomonadota</taxon>
        <taxon>Betaproteobacteria</taxon>
        <taxon>Burkholderiales</taxon>
        <taxon>Burkholderiaceae</taxon>
        <taxon>Paraburkholderia</taxon>
    </lineage>
</organism>
<dbReference type="EMBL" id="FPBH01000002">
    <property type="protein sequence ID" value="SFT61405.1"/>
    <property type="molecule type" value="Genomic_DNA"/>
</dbReference>
<dbReference type="Gene3D" id="3.40.50.11350">
    <property type="match status" value="1"/>
</dbReference>
<reference evidence="1 2" key="1">
    <citation type="submission" date="2016-10" db="EMBL/GenBank/DDBJ databases">
        <authorList>
            <person name="de Groot N.N."/>
        </authorList>
    </citation>
    <scope>NUCLEOTIDE SEQUENCE [LARGE SCALE GENOMIC DNA]</scope>
    <source>
        <strain evidence="1 2">LMG 27731</strain>
    </source>
</reference>
<dbReference type="RefSeq" id="WP_093633067.1">
    <property type="nucleotide sequence ID" value="NZ_FPBH01000002.1"/>
</dbReference>
<dbReference type="OrthoDB" id="1421572at2"/>
<accession>A0A1I6ZFK4</accession>
<dbReference type="AlphaFoldDB" id="A0A1I6ZFK4"/>
<evidence type="ECO:0000313" key="1">
    <source>
        <dbReference type="EMBL" id="SFT61405.1"/>
    </source>
</evidence>
<sequence>MLRKVVDRAKQIRRSEGFKHSVAMPRRISLHATQRLNRGIFSIEIQENSGFFSVMQMVLFILMYCDEKCLTPCISARGGLYGDAEGKLDWFSAFFESVHTISGVTITHKIRTSTVRDLVQLGFRQRYEARLRLRSASELFFAHYRPAAHICEEVDAICQKLGLGPSTLGAHFRGTDKAQEAIPVSWGSFCRQVEATLAENPHLTNIFVSSDERAFIDYFVTWPFSKPVRVAPAKHLARGSTPVHFSGYPGLEIGREALVSCLLLANCGFLVKTPSYLSAWSKIFNPSLPVKLVSPPRPDAFWFPDSRLWIEQAAREAAQAAQVAQAVQASKAAKAA</sequence>
<proteinExistence type="predicted"/>
<protein>
    <submittedName>
        <fullName evidence="1">Uncharacterized protein</fullName>
    </submittedName>
</protein>
<dbReference type="Proteomes" id="UP000198844">
    <property type="component" value="Unassembled WGS sequence"/>
</dbReference>
<gene>
    <name evidence="1" type="ORF">SAMN05192563_1002326</name>
</gene>